<comment type="caution">
    <text evidence="1">The sequence shown here is derived from an EMBL/GenBank/DDBJ whole genome shotgun (WGS) entry which is preliminary data.</text>
</comment>
<evidence type="ECO:0000313" key="2">
    <source>
        <dbReference type="Proteomes" id="UP001055811"/>
    </source>
</evidence>
<dbReference type="EMBL" id="CM042009">
    <property type="protein sequence ID" value="KAI3790684.1"/>
    <property type="molecule type" value="Genomic_DNA"/>
</dbReference>
<keyword evidence="2" id="KW-1185">Reference proteome</keyword>
<sequence length="72" mass="8057">MKIKLLKYIYLRLCSVLLISLCFPYLSLSSHHFLDLKSASKIVIQQALILCCQVILDQGVGICRVGNGGEFK</sequence>
<protein>
    <submittedName>
        <fullName evidence="1">Uncharacterized protein</fullName>
    </submittedName>
</protein>
<organism evidence="1 2">
    <name type="scientific">Cichorium intybus</name>
    <name type="common">Chicory</name>
    <dbReference type="NCBI Taxonomy" id="13427"/>
    <lineage>
        <taxon>Eukaryota</taxon>
        <taxon>Viridiplantae</taxon>
        <taxon>Streptophyta</taxon>
        <taxon>Embryophyta</taxon>
        <taxon>Tracheophyta</taxon>
        <taxon>Spermatophyta</taxon>
        <taxon>Magnoliopsida</taxon>
        <taxon>eudicotyledons</taxon>
        <taxon>Gunneridae</taxon>
        <taxon>Pentapetalae</taxon>
        <taxon>asterids</taxon>
        <taxon>campanulids</taxon>
        <taxon>Asterales</taxon>
        <taxon>Asteraceae</taxon>
        <taxon>Cichorioideae</taxon>
        <taxon>Cichorieae</taxon>
        <taxon>Cichoriinae</taxon>
        <taxon>Cichorium</taxon>
    </lineage>
</organism>
<evidence type="ECO:0000313" key="1">
    <source>
        <dbReference type="EMBL" id="KAI3790684.1"/>
    </source>
</evidence>
<reference evidence="1 2" key="2">
    <citation type="journal article" date="2022" name="Mol. Ecol. Resour.">
        <title>The genomes of chicory, endive, great burdock and yacon provide insights into Asteraceae paleo-polyploidization history and plant inulin production.</title>
        <authorList>
            <person name="Fan W."/>
            <person name="Wang S."/>
            <person name="Wang H."/>
            <person name="Wang A."/>
            <person name="Jiang F."/>
            <person name="Liu H."/>
            <person name="Zhao H."/>
            <person name="Xu D."/>
            <person name="Zhang Y."/>
        </authorList>
    </citation>
    <scope>NUCLEOTIDE SEQUENCE [LARGE SCALE GENOMIC DNA]</scope>
    <source>
        <strain evidence="2">cv. Punajuju</strain>
        <tissue evidence="1">Leaves</tissue>
    </source>
</reference>
<reference evidence="2" key="1">
    <citation type="journal article" date="2022" name="Mol. Ecol. Resour.">
        <title>The genomes of chicory, endive, great burdock and yacon provide insights into Asteraceae palaeo-polyploidization history and plant inulin production.</title>
        <authorList>
            <person name="Fan W."/>
            <person name="Wang S."/>
            <person name="Wang H."/>
            <person name="Wang A."/>
            <person name="Jiang F."/>
            <person name="Liu H."/>
            <person name="Zhao H."/>
            <person name="Xu D."/>
            <person name="Zhang Y."/>
        </authorList>
    </citation>
    <scope>NUCLEOTIDE SEQUENCE [LARGE SCALE GENOMIC DNA]</scope>
    <source>
        <strain evidence="2">cv. Punajuju</strain>
    </source>
</reference>
<dbReference type="Proteomes" id="UP001055811">
    <property type="component" value="Linkage Group LG01"/>
</dbReference>
<proteinExistence type="predicted"/>
<accession>A0ACB9H4R1</accession>
<name>A0ACB9H4R1_CICIN</name>
<gene>
    <name evidence="1" type="ORF">L2E82_03911</name>
</gene>